<dbReference type="CDD" id="cd00093">
    <property type="entry name" value="HTH_XRE"/>
    <property type="match status" value="1"/>
</dbReference>
<dbReference type="EMBL" id="ACFT01000069">
    <property type="protein sequence ID" value="EEV24632.1"/>
    <property type="molecule type" value="Genomic_DNA"/>
</dbReference>
<dbReference type="Proteomes" id="UP000003394">
    <property type="component" value="Unassembled WGS sequence"/>
</dbReference>
<dbReference type="RefSeq" id="WP_005820027.1">
    <property type="nucleotide sequence ID" value="NZ_ACFT01000069.1"/>
</dbReference>
<dbReference type="SMART" id="SM00530">
    <property type="entry name" value="HTH_XRE"/>
    <property type="match status" value="1"/>
</dbReference>
<dbReference type="Gene3D" id="1.10.260.40">
    <property type="entry name" value="lambda repressor-like DNA-binding domains"/>
    <property type="match status" value="1"/>
</dbReference>
<dbReference type="SUPFAM" id="SSF47413">
    <property type="entry name" value="lambda repressor-like DNA-binding domains"/>
    <property type="match status" value="1"/>
</dbReference>
<comment type="caution">
    <text evidence="3">The sequence shown here is derived from an EMBL/GenBank/DDBJ whole genome shotgun (WGS) entry which is preliminary data.</text>
</comment>
<evidence type="ECO:0000256" key="1">
    <source>
        <dbReference type="ARBA" id="ARBA00023125"/>
    </source>
</evidence>
<organism evidence="3 4">
    <name type="scientific">Actinobacillus minor 202</name>
    <dbReference type="NCBI Taxonomy" id="591023"/>
    <lineage>
        <taxon>Bacteria</taxon>
        <taxon>Pseudomonadati</taxon>
        <taxon>Pseudomonadota</taxon>
        <taxon>Gammaproteobacteria</taxon>
        <taxon>Pasteurellales</taxon>
        <taxon>Pasteurellaceae</taxon>
        <taxon>Actinobacillus</taxon>
    </lineage>
</organism>
<keyword evidence="1" id="KW-0238">DNA-binding</keyword>
<evidence type="ECO:0000313" key="3">
    <source>
        <dbReference type="EMBL" id="EEV24632.1"/>
    </source>
</evidence>
<evidence type="ECO:0000313" key="4">
    <source>
        <dbReference type="Proteomes" id="UP000003394"/>
    </source>
</evidence>
<dbReference type="PANTHER" id="PTHR46558:SF11">
    <property type="entry name" value="HTH-TYPE TRANSCRIPTIONAL REGULATOR XRE"/>
    <property type="match status" value="1"/>
</dbReference>
<gene>
    <name evidence="3" type="ORF">AM202_00360</name>
</gene>
<dbReference type="PROSITE" id="PS50943">
    <property type="entry name" value="HTH_CROC1"/>
    <property type="match status" value="1"/>
</dbReference>
<keyword evidence="4" id="KW-1185">Reference proteome</keyword>
<reference evidence="3 4" key="1">
    <citation type="journal article" date="2010" name="Vet. Microbiol.">
        <title>Production of haemolysins by strains of the Actinobacillus minor/porcitonsillarum complex.</title>
        <authorList>
            <person name="Arya G."/>
            <person name="Niven D.F."/>
        </authorList>
    </citation>
    <scope>NUCLEOTIDE SEQUENCE [LARGE SCALE GENOMIC DNA]</scope>
    <source>
        <strain evidence="4">strain 202</strain>
    </source>
</reference>
<dbReference type="InterPro" id="IPR001387">
    <property type="entry name" value="Cro/C1-type_HTH"/>
</dbReference>
<proteinExistence type="predicted"/>
<dbReference type="PANTHER" id="PTHR46558">
    <property type="entry name" value="TRACRIPTIONAL REGULATORY PROTEIN-RELATED-RELATED"/>
    <property type="match status" value="1"/>
</dbReference>
<dbReference type="Pfam" id="PF01381">
    <property type="entry name" value="HTH_3"/>
    <property type="match status" value="1"/>
</dbReference>
<dbReference type="InterPro" id="IPR010982">
    <property type="entry name" value="Lambda_DNA-bd_dom_sf"/>
</dbReference>
<accession>A0ABP2GRR3</accession>
<sequence length="129" mass="14992">MNVNEKIKKLREAKEWSQEQMAEKMNMSLNGYARIERGETKLHLDKLEQIAQILDVDIVNLISPDDRNVCLQIGDNIHLSPVYQGNNDQSLIIEIEKLKLSLSYSQQIIEQKDDEIRVLKDMIDLLKSK</sequence>
<feature type="domain" description="HTH cro/C1-type" evidence="2">
    <location>
        <begin position="7"/>
        <end position="61"/>
    </location>
</feature>
<protein>
    <submittedName>
        <fullName evidence="3">Transcriptional regulator/helix-turn-helix domain-containing protein</fullName>
    </submittedName>
</protein>
<evidence type="ECO:0000259" key="2">
    <source>
        <dbReference type="PROSITE" id="PS50943"/>
    </source>
</evidence>
<name>A0ABP2GRR3_9PAST</name>